<feature type="compositionally biased region" description="Polar residues" evidence="1">
    <location>
        <begin position="248"/>
        <end position="277"/>
    </location>
</feature>
<dbReference type="OrthoDB" id="10542538at2759"/>
<evidence type="ECO:0000313" key="3">
    <source>
        <dbReference type="Proteomes" id="UP000591131"/>
    </source>
</evidence>
<evidence type="ECO:0000256" key="1">
    <source>
        <dbReference type="SAM" id="MobiDB-lite"/>
    </source>
</evidence>
<dbReference type="EMBL" id="JAAPAO010000180">
    <property type="protein sequence ID" value="KAF4668972.1"/>
    <property type="molecule type" value="Genomic_DNA"/>
</dbReference>
<evidence type="ECO:0000313" key="2">
    <source>
        <dbReference type="EMBL" id="KAF4668972.1"/>
    </source>
</evidence>
<feature type="compositionally biased region" description="Polar residues" evidence="1">
    <location>
        <begin position="14"/>
        <end position="29"/>
    </location>
</feature>
<dbReference type="AlphaFoldDB" id="A0A7J6MBJ9"/>
<feature type="region of interest" description="Disordered" evidence="1">
    <location>
        <begin position="290"/>
        <end position="319"/>
    </location>
</feature>
<feature type="non-terminal residue" evidence="2">
    <location>
        <position position="1"/>
    </location>
</feature>
<feature type="region of interest" description="Disordered" evidence="1">
    <location>
        <begin position="13"/>
        <end position="57"/>
    </location>
</feature>
<accession>A0A7J6MBJ9</accession>
<proteinExistence type="predicted"/>
<name>A0A7J6MBJ9_PERCH</name>
<organism evidence="2 3">
    <name type="scientific">Perkinsus chesapeaki</name>
    <name type="common">Clam parasite</name>
    <name type="synonym">Perkinsus andrewsi</name>
    <dbReference type="NCBI Taxonomy" id="330153"/>
    <lineage>
        <taxon>Eukaryota</taxon>
        <taxon>Sar</taxon>
        <taxon>Alveolata</taxon>
        <taxon>Perkinsozoa</taxon>
        <taxon>Perkinsea</taxon>
        <taxon>Perkinsida</taxon>
        <taxon>Perkinsidae</taxon>
        <taxon>Perkinsus</taxon>
    </lineage>
</organism>
<reference evidence="2 3" key="1">
    <citation type="submission" date="2020-04" db="EMBL/GenBank/DDBJ databases">
        <title>Perkinsus chesapeaki whole genome sequence.</title>
        <authorList>
            <person name="Bogema D.R."/>
        </authorList>
    </citation>
    <scope>NUCLEOTIDE SEQUENCE [LARGE SCALE GENOMIC DNA]</scope>
    <source>
        <strain evidence="2">ATCC PRA-425</strain>
    </source>
</reference>
<feature type="region of interest" description="Disordered" evidence="1">
    <location>
        <begin position="243"/>
        <end position="277"/>
    </location>
</feature>
<protein>
    <submittedName>
        <fullName evidence="2">Uncharacterized protein</fullName>
    </submittedName>
</protein>
<feature type="region of interest" description="Disordered" evidence="1">
    <location>
        <begin position="69"/>
        <end position="93"/>
    </location>
</feature>
<keyword evidence="3" id="KW-1185">Reference proteome</keyword>
<dbReference type="Proteomes" id="UP000591131">
    <property type="component" value="Unassembled WGS sequence"/>
</dbReference>
<gene>
    <name evidence="2" type="ORF">FOL47_002789</name>
</gene>
<sequence>MLSLFRRLSGLLHRNSTPAGETPGTCSESSSRKRRLEDDTDFTPNVTREARPHPPLHCVQTLRKRTLPTVSFSTPRPPFGNLSGDPNGGSRKSCPTIRVTEVAEVKKGGNGCDLIIPIATSEIDALEGKCRSFSRHPQVDEGLLDSIRKKELFLNDAASKEQVKLDCIDLDNLRIEYGSRQEVRGSRKLLIDWLVEAVFSRIDACHYQNDRRTKEASHSIITVPLPLDQITISPVDNVKRLRGVSPEGTPTTLNRGSRMSSATTTISSNGYLTTRPSYPTRVITTSVKYPKGRKRVRRSSNSVGRTPPVNRRLSDSSAAVPMSISPKIAATSRRRPTRNSVGGHEDAEYFGIEEDTLLGKKKRKLAGIEDLESKVKARIAELDAQGEAFWHLSCLKEASTLQTLRECRDALRQEDSEVTANRRALGAILMSIQHFLCRRLPTTDVDKLSSFLDDIQMTKTRDELAGHVDTAISLLITCDP</sequence>
<comment type="caution">
    <text evidence="2">The sequence shown here is derived from an EMBL/GenBank/DDBJ whole genome shotgun (WGS) entry which is preliminary data.</text>
</comment>